<dbReference type="SMART" id="SM00941">
    <property type="entry name" value="PYNP_C"/>
    <property type="match status" value="1"/>
</dbReference>
<dbReference type="SUPFAM" id="SSF54680">
    <property type="entry name" value="Pyrimidine nucleoside phosphorylase C-terminal domain"/>
    <property type="match status" value="1"/>
</dbReference>
<dbReference type="AlphaFoldDB" id="A0A8C2ICW6"/>
<dbReference type="PANTHER" id="PTHR10515:SF0">
    <property type="entry name" value="THYMIDINE PHOSPHORYLASE"/>
    <property type="match status" value="1"/>
</dbReference>
<dbReference type="Gene3D" id="3.40.1030.10">
    <property type="entry name" value="Nucleoside phosphorylase/phosphoribosyltransferase catalytic domain"/>
    <property type="match status" value="2"/>
</dbReference>
<dbReference type="Gene3D" id="1.20.970.10">
    <property type="entry name" value="Transferase, Pyrimidine Nucleoside Phosphorylase, Chain C"/>
    <property type="match status" value="1"/>
</dbReference>
<dbReference type="Ensembl" id="ENSCCRT00020085580.1">
    <property type="protein sequence ID" value="ENSCCRP00020078049.1"/>
    <property type="gene ID" value="ENSCCRG00020036291.1"/>
</dbReference>
<dbReference type="FunFam" id="3.40.1030.10:FF:000012">
    <property type="entry name" value="Thymidine phosphorylase"/>
    <property type="match status" value="1"/>
</dbReference>
<dbReference type="Pfam" id="PF00591">
    <property type="entry name" value="Glycos_transf_3"/>
    <property type="match status" value="1"/>
</dbReference>
<dbReference type="GO" id="GO:0004645">
    <property type="term" value="F:1,4-alpha-oligoglucan phosphorylase activity"/>
    <property type="evidence" value="ECO:0007669"/>
    <property type="project" value="InterPro"/>
</dbReference>
<dbReference type="PROSITE" id="PS00647">
    <property type="entry name" value="THYMID_PHOSPHORYLASE"/>
    <property type="match status" value="1"/>
</dbReference>
<dbReference type="SUPFAM" id="SSF47648">
    <property type="entry name" value="Nucleoside phosphorylase/phosphoribosyltransferase N-terminal domain"/>
    <property type="match status" value="1"/>
</dbReference>
<reference evidence="4" key="1">
    <citation type="submission" date="2025-08" db="UniProtKB">
        <authorList>
            <consortium name="Ensembl"/>
        </authorList>
    </citation>
    <scope>IDENTIFICATION</scope>
</reference>
<dbReference type="GO" id="GO:0005829">
    <property type="term" value="C:cytosol"/>
    <property type="evidence" value="ECO:0007669"/>
    <property type="project" value="TreeGrafter"/>
</dbReference>
<sequence>MSSKDNTISFPELIKLKRDCGQLNRAEISTFVQGVTSGAIQKSQIGAMLMAIWQKGMTDEETLAMTREMMNSGETFKWPKEWLVVDKHSTGGVGDKVSLPLAPALAACGCKVPMISGRGLAHTGGTLDKLESIPGFKVNQSVEQVMAGNKLGVKTGAVLSRMDAPIGQSVGNAVEVCEALECLKGRGSDDLKELVICLGGYLLWMCGHSGTLDSGKTEIAVKLENGEALKKFEAMLVAQGVSADVAHSLCSNETDYSKHMKRAAHQTELEVLDDGAVLDIDGLALAEVLHKLGAGRTKSGEEIDHSVGAEILVEMGQQVKKGQPWIRIHHNCPNLKPHYSDLRKALVIGSHDKYETASRVAEFIHPDYPNMS</sequence>
<dbReference type="SUPFAM" id="SSF52418">
    <property type="entry name" value="Nucleoside phosphorylase/phosphoribosyltransferase catalytic domain"/>
    <property type="match status" value="1"/>
</dbReference>
<feature type="domain" description="Pyrimidine nucleoside phosphorylase C-terminal" evidence="3">
    <location>
        <begin position="276"/>
        <end position="349"/>
    </location>
</feature>
<keyword evidence="1" id="KW-0328">Glycosyltransferase</keyword>
<evidence type="ECO:0000313" key="5">
    <source>
        <dbReference type="Proteomes" id="UP000694701"/>
    </source>
</evidence>
<dbReference type="GO" id="GO:0006213">
    <property type="term" value="P:pyrimidine nucleoside metabolic process"/>
    <property type="evidence" value="ECO:0007669"/>
    <property type="project" value="InterPro"/>
</dbReference>
<evidence type="ECO:0000256" key="1">
    <source>
        <dbReference type="ARBA" id="ARBA00022676"/>
    </source>
</evidence>
<dbReference type="InterPro" id="IPR000312">
    <property type="entry name" value="Glycosyl_Trfase_fam3"/>
</dbReference>
<dbReference type="InterPro" id="IPR035902">
    <property type="entry name" value="Nuc_phospho_transferase"/>
</dbReference>
<accession>A0A8C2ICW6</accession>
<evidence type="ECO:0000256" key="2">
    <source>
        <dbReference type="ARBA" id="ARBA00022679"/>
    </source>
</evidence>
<name>A0A8C2ICW6_CYPCA</name>
<dbReference type="Gene3D" id="3.90.1170.30">
    <property type="entry name" value="Pyrimidine nucleoside phosphorylase-like, C-terminal domain"/>
    <property type="match status" value="1"/>
</dbReference>
<dbReference type="InterPro" id="IPR017872">
    <property type="entry name" value="Pyrmidine_PPase_CS"/>
</dbReference>
<dbReference type="GO" id="GO:0006206">
    <property type="term" value="P:pyrimidine nucleobase metabolic process"/>
    <property type="evidence" value="ECO:0007669"/>
    <property type="project" value="InterPro"/>
</dbReference>
<evidence type="ECO:0000313" key="4">
    <source>
        <dbReference type="Ensembl" id="ENSCCRP00020078049.1"/>
    </source>
</evidence>
<dbReference type="GO" id="GO:0016763">
    <property type="term" value="F:pentosyltransferase activity"/>
    <property type="evidence" value="ECO:0007669"/>
    <property type="project" value="InterPro"/>
</dbReference>
<proteinExistence type="predicted"/>
<organism evidence="4 5">
    <name type="scientific">Cyprinus carpio</name>
    <name type="common">Common carp</name>
    <dbReference type="NCBI Taxonomy" id="7962"/>
    <lineage>
        <taxon>Eukaryota</taxon>
        <taxon>Metazoa</taxon>
        <taxon>Chordata</taxon>
        <taxon>Craniata</taxon>
        <taxon>Vertebrata</taxon>
        <taxon>Euteleostomi</taxon>
        <taxon>Actinopterygii</taxon>
        <taxon>Neopterygii</taxon>
        <taxon>Teleostei</taxon>
        <taxon>Ostariophysi</taxon>
        <taxon>Cypriniformes</taxon>
        <taxon>Cyprinidae</taxon>
        <taxon>Cyprininae</taxon>
        <taxon>Cyprinus</taxon>
    </lineage>
</organism>
<dbReference type="InterPro" id="IPR000053">
    <property type="entry name" value="Thymidine/pyrmidine_PPase"/>
</dbReference>
<dbReference type="Pfam" id="PF07831">
    <property type="entry name" value="PYNP_C"/>
    <property type="match status" value="1"/>
</dbReference>
<evidence type="ECO:0000259" key="3">
    <source>
        <dbReference type="SMART" id="SM00941"/>
    </source>
</evidence>
<dbReference type="InterPro" id="IPR036320">
    <property type="entry name" value="Glycosyl_Trfase_fam3_N_dom_sf"/>
</dbReference>
<dbReference type="PANTHER" id="PTHR10515">
    <property type="entry name" value="THYMIDINE PHOSPHORYLASE"/>
    <property type="match status" value="1"/>
</dbReference>
<dbReference type="Proteomes" id="UP000694701">
    <property type="component" value="Unplaced"/>
</dbReference>
<protein>
    <submittedName>
        <fullName evidence="4">Thymidine phosphorylase</fullName>
    </submittedName>
</protein>
<dbReference type="InterPro" id="IPR036566">
    <property type="entry name" value="PYNP-like_C_sf"/>
</dbReference>
<dbReference type="InterPro" id="IPR013102">
    <property type="entry name" value="PYNP_C"/>
</dbReference>
<dbReference type="InterPro" id="IPR017459">
    <property type="entry name" value="Glycosyl_Trfase_fam3_N_dom"/>
</dbReference>
<keyword evidence="2" id="KW-0808">Transferase</keyword>
<dbReference type="Pfam" id="PF02885">
    <property type="entry name" value="Glycos_trans_3N"/>
    <property type="match status" value="1"/>
</dbReference>